<dbReference type="InterPro" id="IPR052906">
    <property type="entry name" value="Type_IV_Methyl-Rstrct_Enzyme"/>
</dbReference>
<keyword evidence="2" id="KW-0614">Plasmid</keyword>
<dbReference type="GO" id="GO:0009307">
    <property type="term" value="P:DNA restriction-modification system"/>
    <property type="evidence" value="ECO:0007669"/>
    <property type="project" value="InterPro"/>
</dbReference>
<gene>
    <name evidence="2" type="ORF">CJO77_18765</name>
</gene>
<dbReference type="Gene3D" id="3.40.1350.10">
    <property type="match status" value="1"/>
</dbReference>
<dbReference type="RefSeq" id="WP_118870272.1">
    <property type="nucleotide sequence ID" value="NZ_CP022760.1"/>
</dbReference>
<name>A0AAD0SA94_RALSL</name>
<reference evidence="2 3" key="1">
    <citation type="submission" date="2017-08" db="EMBL/GenBank/DDBJ databases">
        <title>Genome sequences of Ralstonia solanacearum Species Complex (RSSC) isolated from Potato bacterial wilts in Korea.</title>
        <authorList>
            <person name="Cho H."/>
            <person name="Song E.-S."/>
            <person name="Lee Y.K."/>
            <person name="Lee S."/>
            <person name="Lee S.-W."/>
            <person name="Jo A."/>
            <person name="Kim J.-G."/>
            <person name="Hwang I."/>
        </authorList>
    </citation>
    <scope>NUCLEOTIDE SEQUENCE [LARGE SCALE GENOMIC DNA]</scope>
    <source>
        <strain evidence="2 3">T98</strain>
        <plasmid evidence="2 3">unnamed</plasmid>
    </source>
</reference>
<organism evidence="2 3">
    <name type="scientific">Ralstonia solanacearum</name>
    <name type="common">Pseudomonas solanacearum</name>
    <dbReference type="NCBI Taxonomy" id="305"/>
    <lineage>
        <taxon>Bacteria</taxon>
        <taxon>Pseudomonadati</taxon>
        <taxon>Pseudomonadota</taxon>
        <taxon>Betaproteobacteria</taxon>
        <taxon>Burkholderiales</taxon>
        <taxon>Burkholderiaceae</taxon>
        <taxon>Ralstonia</taxon>
        <taxon>Ralstonia solanacearum species complex</taxon>
    </lineage>
</organism>
<dbReference type="SUPFAM" id="SSF52980">
    <property type="entry name" value="Restriction endonuclease-like"/>
    <property type="match status" value="1"/>
</dbReference>
<dbReference type="GO" id="GO:0015666">
    <property type="term" value="F:restriction endodeoxyribonuclease activity"/>
    <property type="evidence" value="ECO:0007669"/>
    <property type="project" value="TreeGrafter"/>
</dbReference>
<dbReference type="PANTHER" id="PTHR30015">
    <property type="entry name" value="MRR RESTRICTION SYSTEM PROTEIN"/>
    <property type="match status" value="1"/>
</dbReference>
<geneLocation type="plasmid" evidence="2 3">
    <name>unnamed</name>
</geneLocation>
<feature type="domain" description="Restriction endonuclease type IV Mrr" evidence="1">
    <location>
        <begin position="6"/>
        <end position="104"/>
    </location>
</feature>
<dbReference type="InterPro" id="IPR011856">
    <property type="entry name" value="tRNA_endonuc-like_dom_sf"/>
</dbReference>
<dbReference type="PANTHER" id="PTHR30015:SF7">
    <property type="entry name" value="TYPE IV METHYL-DIRECTED RESTRICTION ENZYME ECOKMRR"/>
    <property type="match status" value="1"/>
</dbReference>
<accession>A0AAD0SA94</accession>
<dbReference type="GO" id="GO:0003677">
    <property type="term" value="F:DNA binding"/>
    <property type="evidence" value="ECO:0007669"/>
    <property type="project" value="InterPro"/>
</dbReference>
<dbReference type="InterPro" id="IPR007560">
    <property type="entry name" value="Restrct_endonuc_IV_Mrr"/>
</dbReference>
<protein>
    <recommendedName>
        <fullName evidence="1">Restriction endonuclease type IV Mrr domain-containing protein</fullName>
    </recommendedName>
</protein>
<proteinExistence type="predicted"/>
<dbReference type="EMBL" id="CP022760">
    <property type="protein sequence ID" value="AXV83626.1"/>
    <property type="molecule type" value="Genomic_DNA"/>
</dbReference>
<dbReference type="Pfam" id="PF04471">
    <property type="entry name" value="Mrr_cat"/>
    <property type="match status" value="1"/>
</dbReference>
<evidence type="ECO:0000313" key="3">
    <source>
        <dbReference type="Proteomes" id="UP000261758"/>
    </source>
</evidence>
<sequence>MITDWKNISPVLFEKLCAAVLQKTGFTNIQWYGEAGNDKGRDIIAERRDTPVPGVQRCERWMIQCKRYTKSSPGKSEIKELLDSALEHNIDALLIITTSTFSANLRDWLHVVSESYPFKSYIWEELDFRQQVNNHKLDLLDAIPELAGGKEPLWMYQIRQNEIRIGCNEFDEVEILVVNVDNIEQAKAKATEFLKHLRANGFEWWN</sequence>
<evidence type="ECO:0000313" key="2">
    <source>
        <dbReference type="EMBL" id="AXV83626.1"/>
    </source>
</evidence>
<dbReference type="InterPro" id="IPR011335">
    <property type="entry name" value="Restrct_endonuc-II-like"/>
</dbReference>
<evidence type="ECO:0000259" key="1">
    <source>
        <dbReference type="Pfam" id="PF04471"/>
    </source>
</evidence>
<dbReference type="Proteomes" id="UP000261758">
    <property type="component" value="Plasmid unnamed"/>
</dbReference>
<dbReference type="AlphaFoldDB" id="A0AAD0SA94"/>